<name>W9Z2W0_9EURO</name>
<dbReference type="GO" id="GO:0050163">
    <property type="term" value="F:oxaloacetate tautomerase activity"/>
    <property type="evidence" value="ECO:0007669"/>
    <property type="project" value="UniProtKB-ARBA"/>
</dbReference>
<dbReference type="Proteomes" id="UP000019484">
    <property type="component" value="Unassembled WGS sequence"/>
</dbReference>
<dbReference type="SUPFAM" id="SSF56529">
    <property type="entry name" value="FAH"/>
    <property type="match status" value="1"/>
</dbReference>
<dbReference type="InterPro" id="IPR011234">
    <property type="entry name" value="Fumarylacetoacetase-like_C"/>
</dbReference>
<dbReference type="GO" id="GO:0006107">
    <property type="term" value="P:oxaloacetate metabolic process"/>
    <property type="evidence" value="ECO:0007669"/>
    <property type="project" value="UniProtKB-ARBA"/>
</dbReference>
<proteinExistence type="inferred from homology"/>
<protein>
    <recommendedName>
        <fullName evidence="3">Fumarylacetoacetase-like C-terminal domain-containing protein</fullName>
    </recommendedName>
</protein>
<dbReference type="HOGENOM" id="CLU_028458_2_1_1"/>
<dbReference type="Gene3D" id="3.90.850.10">
    <property type="entry name" value="Fumarylacetoacetase-like, C-terminal domain"/>
    <property type="match status" value="1"/>
</dbReference>
<dbReference type="GO" id="GO:0046872">
    <property type="term" value="F:metal ion binding"/>
    <property type="evidence" value="ECO:0007669"/>
    <property type="project" value="UniProtKB-KW"/>
</dbReference>
<gene>
    <name evidence="4" type="ORF">A1O1_01431</name>
</gene>
<dbReference type="RefSeq" id="XP_007720534.1">
    <property type="nucleotide sequence ID" value="XM_007722344.1"/>
</dbReference>
<dbReference type="EMBL" id="AMWN01000001">
    <property type="protein sequence ID" value="EXJ96305.1"/>
    <property type="molecule type" value="Genomic_DNA"/>
</dbReference>
<sequence length="297" mass="32535">MMVWSRLIRFVEESGNTTFGDPCIDKSDDDLITLVNRRQLYAIRLSGNDPFALTRTNERTRVDRLLGVLTEEDVSVFKCIGLNYVKHITESGRKAPPYPSLFMKPAPAIAAFNADIRVPCIAQNKNLDYEGELAVVIGKSGRNISTEDAISHVAGYASSNDVSARTWQRDPAYAGTVPQWSFAKSFDTFAPLGPMLVSPSVVGAADHLRLQTWVNGEVRQDSNTNDLLFNVAAIISFLSQGSTLQKGTVIMTGTPDGVALGMAQPKWLQDGDVVEVKIEHLGACLNRIVHDEIRGVL</sequence>
<evidence type="ECO:0000259" key="3">
    <source>
        <dbReference type="Pfam" id="PF01557"/>
    </source>
</evidence>
<dbReference type="GeneID" id="19156333"/>
<dbReference type="InterPro" id="IPR036663">
    <property type="entry name" value="Fumarylacetoacetase_C_sf"/>
</dbReference>
<dbReference type="FunFam" id="3.90.850.10:FF:000002">
    <property type="entry name" value="2-hydroxyhepta-2,4-diene-1,7-dioate isomerase"/>
    <property type="match status" value="1"/>
</dbReference>
<dbReference type="PANTHER" id="PTHR11820:SF100">
    <property type="entry name" value="FUMARYLACETOACETATE HYDROLASE FAMILY PROTEIN (AFU_ORTHOLOGUE AFUA_4G01490)"/>
    <property type="match status" value="1"/>
</dbReference>
<comment type="similarity">
    <text evidence="1">Belongs to the FAH family.</text>
</comment>
<keyword evidence="5" id="KW-1185">Reference proteome</keyword>
<feature type="domain" description="Fumarylacetoacetase-like C-terminal" evidence="3">
    <location>
        <begin position="79"/>
        <end position="289"/>
    </location>
</feature>
<evidence type="ECO:0000313" key="4">
    <source>
        <dbReference type="EMBL" id="EXJ96305.1"/>
    </source>
</evidence>
<dbReference type="STRING" id="1182541.W9Z2W0"/>
<dbReference type="PANTHER" id="PTHR11820">
    <property type="entry name" value="ACYLPYRUVASE"/>
    <property type="match status" value="1"/>
</dbReference>
<reference evidence="4 5" key="1">
    <citation type="submission" date="2013-03" db="EMBL/GenBank/DDBJ databases">
        <title>The Genome Sequence of Capronia coronata CBS 617.96.</title>
        <authorList>
            <consortium name="The Broad Institute Genomics Platform"/>
            <person name="Cuomo C."/>
            <person name="de Hoog S."/>
            <person name="Gorbushina A."/>
            <person name="Walker B."/>
            <person name="Young S.K."/>
            <person name="Zeng Q."/>
            <person name="Gargeya S."/>
            <person name="Fitzgerald M."/>
            <person name="Haas B."/>
            <person name="Abouelleil A."/>
            <person name="Allen A.W."/>
            <person name="Alvarado L."/>
            <person name="Arachchi H.M."/>
            <person name="Berlin A.M."/>
            <person name="Chapman S.B."/>
            <person name="Gainer-Dewar J."/>
            <person name="Goldberg J."/>
            <person name="Griggs A."/>
            <person name="Gujja S."/>
            <person name="Hansen M."/>
            <person name="Howarth C."/>
            <person name="Imamovic A."/>
            <person name="Ireland A."/>
            <person name="Larimer J."/>
            <person name="McCowan C."/>
            <person name="Murphy C."/>
            <person name="Pearson M."/>
            <person name="Poon T.W."/>
            <person name="Priest M."/>
            <person name="Roberts A."/>
            <person name="Saif S."/>
            <person name="Shea T."/>
            <person name="Sisk P."/>
            <person name="Sykes S."/>
            <person name="Wortman J."/>
            <person name="Nusbaum C."/>
            <person name="Birren B."/>
        </authorList>
    </citation>
    <scope>NUCLEOTIDE SEQUENCE [LARGE SCALE GENOMIC DNA]</scope>
    <source>
        <strain evidence="4 5">CBS 617.96</strain>
    </source>
</reference>
<keyword evidence="2" id="KW-0479">Metal-binding</keyword>
<dbReference type="AlphaFoldDB" id="W9Z2W0"/>
<evidence type="ECO:0000256" key="1">
    <source>
        <dbReference type="ARBA" id="ARBA00010211"/>
    </source>
</evidence>
<accession>W9Z2W0</accession>
<dbReference type="OrthoDB" id="411064at2759"/>
<dbReference type="eggNOG" id="KOG1535">
    <property type="taxonomic scope" value="Eukaryota"/>
</dbReference>
<dbReference type="Pfam" id="PF01557">
    <property type="entry name" value="FAA_hydrolase"/>
    <property type="match status" value="1"/>
</dbReference>
<comment type="caution">
    <text evidence="4">The sequence shown here is derived from an EMBL/GenBank/DDBJ whole genome shotgun (WGS) entry which is preliminary data.</text>
</comment>
<evidence type="ECO:0000313" key="5">
    <source>
        <dbReference type="Proteomes" id="UP000019484"/>
    </source>
</evidence>
<evidence type="ECO:0000256" key="2">
    <source>
        <dbReference type="ARBA" id="ARBA00022723"/>
    </source>
</evidence>
<organism evidence="4 5">
    <name type="scientific">Capronia coronata CBS 617.96</name>
    <dbReference type="NCBI Taxonomy" id="1182541"/>
    <lineage>
        <taxon>Eukaryota</taxon>
        <taxon>Fungi</taxon>
        <taxon>Dikarya</taxon>
        <taxon>Ascomycota</taxon>
        <taxon>Pezizomycotina</taxon>
        <taxon>Eurotiomycetes</taxon>
        <taxon>Chaetothyriomycetidae</taxon>
        <taxon>Chaetothyriales</taxon>
        <taxon>Herpotrichiellaceae</taxon>
        <taxon>Capronia</taxon>
    </lineage>
</organism>